<dbReference type="Proteomes" id="UP000192343">
    <property type="component" value="Unassembled WGS sequence"/>
</dbReference>
<dbReference type="AlphaFoldDB" id="A0A1Y1RXJ6"/>
<keyword evidence="3" id="KW-1185">Reference proteome</keyword>
<dbReference type="STRING" id="1963862.B4O97_12695"/>
<evidence type="ECO:0000313" key="3">
    <source>
        <dbReference type="Proteomes" id="UP000192343"/>
    </source>
</evidence>
<feature type="transmembrane region" description="Helical" evidence="1">
    <location>
        <begin position="6"/>
        <end position="24"/>
    </location>
</feature>
<feature type="transmembrane region" description="Helical" evidence="1">
    <location>
        <begin position="163"/>
        <end position="186"/>
    </location>
</feature>
<comment type="caution">
    <text evidence="2">The sequence shown here is derived from an EMBL/GenBank/DDBJ whole genome shotgun (WGS) entry which is preliminary data.</text>
</comment>
<organism evidence="2 3">
    <name type="scientific">Marispirochaeta aestuarii</name>
    <dbReference type="NCBI Taxonomy" id="1963862"/>
    <lineage>
        <taxon>Bacteria</taxon>
        <taxon>Pseudomonadati</taxon>
        <taxon>Spirochaetota</taxon>
        <taxon>Spirochaetia</taxon>
        <taxon>Spirochaetales</taxon>
        <taxon>Spirochaetaceae</taxon>
        <taxon>Marispirochaeta</taxon>
    </lineage>
</organism>
<reference evidence="2 3" key="1">
    <citation type="submission" date="2017-03" db="EMBL/GenBank/DDBJ databases">
        <title>Draft Genome sequence of Marispirochaeta sp. strain JC444.</title>
        <authorList>
            <person name="Shivani Y."/>
            <person name="Subhash Y."/>
            <person name="Sasikala C."/>
            <person name="Ramana C."/>
        </authorList>
    </citation>
    <scope>NUCLEOTIDE SEQUENCE [LARGE SCALE GENOMIC DNA]</scope>
    <source>
        <strain evidence="2 3">JC444</strain>
    </source>
</reference>
<accession>A0A1Y1RXJ6</accession>
<feature type="transmembrane region" description="Helical" evidence="1">
    <location>
        <begin position="198"/>
        <end position="218"/>
    </location>
</feature>
<gene>
    <name evidence="2" type="ORF">B4O97_12695</name>
</gene>
<proteinExistence type="predicted"/>
<protein>
    <submittedName>
        <fullName evidence="2">Uncharacterized protein</fullName>
    </submittedName>
</protein>
<dbReference type="EMBL" id="MWQY01000013">
    <property type="protein sequence ID" value="ORC34493.1"/>
    <property type="molecule type" value="Genomic_DNA"/>
</dbReference>
<evidence type="ECO:0000256" key="1">
    <source>
        <dbReference type="SAM" id="Phobius"/>
    </source>
</evidence>
<evidence type="ECO:0000313" key="2">
    <source>
        <dbReference type="EMBL" id="ORC34493.1"/>
    </source>
</evidence>
<name>A0A1Y1RXJ6_9SPIO</name>
<keyword evidence="1" id="KW-0812">Transmembrane</keyword>
<keyword evidence="1" id="KW-0472">Membrane</keyword>
<sequence>MLLPLLLVPLCMRFAVVQIVLLLARRHLLPRRLREMEAGWKEAELASFSAAEKTVRARLTTLFTPKYEIARDIREILLSLQEIRTGPDGEARDQLRFSFSVRNAAEVAMLAFSDIYADIHRRPLLRKLYGTRLKWLLRAGNISRAYSRIMGLPLIRQLSRVRLLFPLLRIALIPLVGLPMLILYLVRSMITGILFDGSFRYLYALVLLRISYYGIYLYGGENPLIAGRIQSLKKKEIINAGRRLEEILNPENWDEQSILFEEGAQRVNAVLRDLGIETDHHIEDALKSGETRSRPGARTGRILRRLKNAAVLAARRQVLSSPGSSPGFIEGIKALWQSAAEHYAPQKVPSFEELRLREIIAGGYFSSVLLLSRLYSAPGIRSTLGRISLEFAVRINELTEDELIRGIFTGARRGLRVAGIAGRIRRLQKTLKARYHPAALAFSFVSPFALAHIETSIRTAIYHRAARLVLYLWESNQLDRAPEIEEALISPGPD</sequence>
<keyword evidence="1" id="KW-1133">Transmembrane helix</keyword>